<keyword evidence="2" id="KW-1185">Reference proteome</keyword>
<accession>A0A0C9ZVZ1</accession>
<dbReference type="SUPFAM" id="SSF56322">
    <property type="entry name" value="ADC synthase"/>
    <property type="match status" value="1"/>
</dbReference>
<protein>
    <submittedName>
        <fullName evidence="1">Uncharacterized protein</fullName>
    </submittedName>
</protein>
<evidence type="ECO:0000313" key="2">
    <source>
        <dbReference type="Proteomes" id="UP000054018"/>
    </source>
</evidence>
<organism evidence="1 2">
    <name type="scientific">Pisolithus microcarpus 441</name>
    <dbReference type="NCBI Taxonomy" id="765257"/>
    <lineage>
        <taxon>Eukaryota</taxon>
        <taxon>Fungi</taxon>
        <taxon>Dikarya</taxon>
        <taxon>Basidiomycota</taxon>
        <taxon>Agaricomycotina</taxon>
        <taxon>Agaricomycetes</taxon>
        <taxon>Agaricomycetidae</taxon>
        <taxon>Boletales</taxon>
        <taxon>Sclerodermatineae</taxon>
        <taxon>Pisolithaceae</taxon>
        <taxon>Pisolithus</taxon>
    </lineage>
</organism>
<sequence>MRVPKARSVEILRILEGGERNVYSGVFGYCHDHKNYRPVIVVKSWLSGLLAPSQYFGTLMQIEKKCSSNREAFSLYADAPFRTAIAIQRISPTLIIPRYINPISFEHMLLPKKRYPLFRQL</sequence>
<gene>
    <name evidence="1" type="ORF">PISMIDRAFT_671355</name>
</gene>
<dbReference type="AlphaFoldDB" id="A0A0C9ZVZ1"/>
<dbReference type="InterPro" id="IPR005801">
    <property type="entry name" value="ADC_synthase"/>
</dbReference>
<dbReference type="EMBL" id="KN833687">
    <property type="protein sequence ID" value="KIK30214.1"/>
    <property type="molecule type" value="Genomic_DNA"/>
</dbReference>
<reference evidence="2" key="2">
    <citation type="submission" date="2015-01" db="EMBL/GenBank/DDBJ databases">
        <title>Evolutionary Origins and Diversification of the Mycorrhizal Mutualists.</title>
        <authorList>
            <consortium name="DOE Joint Genome Institute"/>
            <consortium name="Mycorrhizal Genomics Consortium"/>
            <person name="Kohler A."/>
            <person name="Kuo A."/>
            <person name="Nagy L.G."/>
            <person name="Floudas D."/>
            <person name="Copeland A."/>
            <person name="Barry K.W."/>
            <person name="Cichocki N."/>
            <person name="Veneault-Fourrey C."/>
            <person name="LaButti K."/>
            <person name="Lindquist E.A."/>
            <person name="Lipzen A."/>
            <person name="Lundell T."/>
            <person name="Morin E."/>
            <person name="Murat C."/>
            <person name="Riley R."/>
            <person name="Ohm R."/>
            <person name="Sun H."/>
            <person name="Tunlid A."/>
            <person name="Henrissat B."/>
            <person name="Grigoriev I.V."/>
            <person name="Hibbett D.S."/>
            <person name="Martin F."/>
        </authorList>
    </citation>
    <scope>NUCLEOTIDE SEQUENCE [LARGE SCALE GENOMIC DNA]</scope>
    <source>
        <strain evidence="2">441</strain>
    </source>
</reference>
<evidence type="ECO:0000313" key="1">
    <source>
        <dbReference type="EMBL" id="KIK30214.1"/>
    </source>
</evidence>
<reference evidence="1 2" key="1">
    <citation type="submission" date="2014-04" db="EMBL/GenBank/DDBJ databases">
        <authorList>
            <consortium name="DOE Joint Genome Institute"/>
            <person name="Kuo A."/>
            <person name="Kohler A."/>
            <person name="Costa M.D."/>
            <person name="Nagy L.G."/>
            <person name="Floudas D."/>
            <person name="Copeland A."/>
            <person name="Barry K.W."/>
            <person name="Cichocki N."/>
            <person name="Veneault-Fourrey C."/>
            <person name="LaButti K."/>
            <person name="Lindquist E.A."/>
            <person name="Lipzen A."/>
            <person name="Lundell T."/>
            <person name="Morin E."/>
            <person name="Murat C."/>
            <person name="Sun H."/>
            <person name="Tunlid A."/>
            <person name="Henrissat B."/>
            <person name="Grigoriev I.V."/>
            <person name="Hibbett D.S."/>
            <person name="Martin F."/>
            <person name="Nordberg H.P."/>
            <person name="Cantor M.N."/>
            <person name="Hua S.X."/>
        </authorList>
    </citation>
    <scope>NUCLEOTIDE SEQUENCE [LARGE SCALE GENOMIC DNA]</scope>
    <source>
        <strain evidence="1 2">441</strain>
    </source>
</reference>
<dbReference type="Proteomes" id="UP000054018">
    <property type="component" value="Unassembled WGS sequence"/>
</dbReference>
<proteinExistence type="predicted"/>
<dbReference type="Gene3D" id="3.60.120.10">
    <property type="entry name" value="Anthranilate synthase"/>
    <property type="match status" value="1"/>
</dbReference>
<dbReference type="HOGENOM" id="CLU_2043707_0_0_1"/>
<name>A0A0C9ZVZ1_9AGAM</name>
<feature type="non-terminal residue" evidence="1">
    <location>
        <position position="1"/>
    </location>
</feature>